<dbReference type="PANTHER" id="PTHR33653:SF1">
    <property type="entry name" value="RIBONUCLEASE VAPC2"/>
    <property type="match status" value="1"/>
</dbReference>
<dbReference type="InterPro" id="IPR050556">
    <property type="entry name" value="Type_II_TA_system_RNase"/>
</dbReference>
<keyword evidence="2" id="KW-0540">Nuclease</keyword>
<evidence type="ECO:0000256" key="5">
    <source>
        <dbReference type="ARBA" id="ARBA00022842"/>
    </source>
</evidence>
<feature type="domain" description="PIN" evidence="7">
    <location>
        <begin position="11"/>
        <end position="123"/>
    </location>
</feature>
<evidence type="ECO:0000256" key="2">
    <source>
        <dbReference type="ARBA" id="ARBA00022722"/>
    </source>
</evidence>
<dbReference type="AlphaFoldDB" id="A0A843A807"/>
<dbReference type="CDD" id="cd09881">
    <property type="entry name" value="PIN_VapC4-5_FitB-like"/>
    <property type="match status" value="1"/>
</dbReference>
<evidence type="ECO:0000313" key="8">
    <source>
        <dbReference type="EMBL" id="MBE9390825.1"/>
    </source>
</evidence>
<dbReference type="Pfam" id="PF01850">
    <property type="entry name" value="PIN"/>
    <property type="match status" value="1"/>
</dbReference>
<dbReference type="GO" id="GO:0004518">
    <property type="term" value="F:nuclease activity"/>
    <property type="evidence" value="ECO:0007669"/>
    <property type="project" value="UniProtKB-KW"/>
</dbReference>
<evidence type="ECO:0000313" key="9">
    <source>
        <dbReference type="Proteomes" id="UP000652307"/>
    </source>
</evidence>
<dbReference type="Proteomes" id="UP000652307">
    <property type="component" value="Unassembled WGS sequence"/>
</dbReference>
<dbReference type="SUPFAM" id="SSF88723">
    <property type="entry name" value="PIN domain-like"/>
    <property type="match status" value="1"/>
</dbReference>
<keyword evidence="5" id="KW-0460">Magnesium</keyword>
<comment type="similarity">
    <text evidence="6">Belongs to the PINc/VapC protein family.</text>
</comment>
<comment type="caution">
    <text evidence="8">The sequence shown here is derived from an EMBL/GenBank/DDBJ whole genome shotgun (WGS) entry which is preliminary data.</text>
</comment>
<evidence type="ECO:0000256" key="4">
    <source>
        <dbReference type="ARBA" id="ARBA00022801"/>
    </source>
</evidence>
<dbReference type="EMBL" id="JADEZV010000001">
    <property type="protein sequence ID" value="MBE9390825.1"/>
    <property type="molecule type" value="Genomic_DNA"/>
</dbReference>
<proteinExistence type="inferred from homology"/>
<dbReference type="Gene3D" id="3.40.50.1010">
    <property type="entry name" value="5'-nuclease"/>
    <property type="match status" value="1"/>
</dbReference>
<evidence type="ECO:0000256" key="3">
    <source>
        <dbReference type="ARBA" id="ARBA00022723"/>
    </source>
</evidence>
<evidence type="ECO:0000256" key="1">
    <source>
        <dbReference type="ARBA" id="ARBA00001946"/>
    </source>
</evidence>
<organism evidence="8 9">
    <name type="scientific">Fervidicoccus fontis</name>
    <dbReference type="NCBI Taxonomy" id="683846"/>
    <lineage>
        <taxon>Archaea</taxon>
        <taxon>Thermoproteota</taxon>
        <taxon>Thermoprotei</taxon>
        <taxon>Fervidicoccales</taxon>
        <taxon>Fervidicoccaceae</taxon>
        <taxon>Fervidicoccus</taxon>
    </lineage>
</organism>
<comment type="cofactor">
    <cofactor evidence="1">
        <name>Mg(2+)</name>
        <dbReference type="ChEBI" id="CHEBI:18420"/>
    </cofactor>
</comment>
<reference evidence="8" key="1">
    <citation type="submission" date="2020-10" db="EMBL/GenBank/DDBJ databases">
        <title>Fervidococcus fontis strain 3639Fd - the first crenarchaeon capable of growth on lipids.</title>
        <authorList>
            <person name="Kochetkova T.V."/>
            <person name="Elcheninov A.G."/>
            <person name="Toschakov S.V."/>
            <person name="Kublanov I.V."/>
        </authorList>
    </citation>
    <scope>NUCLEOTIDE SEQUENCE</scope>
    <source>
        <strain evidence="8">3639Fd</strain>
    </source>
</reference>
<dbReference type="GO" id="GO:0046872">
    <property type="term" value="F:metal ion binding"/>
    <property type="evidence" value="ECO:0007669"/>
    <property type="project" value="UniProtKB-KW"/>
</dbReference>
<dbReference type="InterPro" id="IPR002716">
    <property type="entry name" value="PIN_dom"/>
</dbReference>
<dbReference type="PANTHER" id="PTHR33653">
    <property type="entry name" value="RIBONUCLEASE VAPC2"/>
    <property type="match status" value="1"/>
</dbReference>
<protein>
    <submittedName>
        <fullName evidence="8">Type II toxin-antitoxin system VapC family toxin</fullName>
    </submittedName>
</protein>
<evidence type="ECO:0000259" key="7">
    <source>
        <dbReference type="Pfam" id="PF01850"/>
    </source>
</evidence>
<name>A0A843A807_9CREN</name>
<keyword evidence="3" id="KW-0479">Metal-binding</keyword>
<sequence>MVKMEYQDRMIVLNTDILIDFLKSRELAVNIIRGLIESKVRLATTAINIFELSWGAYRVDRTRDVEELCEILEILNFTSREASKAGEEIAYLYSIGQPIDVRDLLIGIIARENGYSILTGNTGHLNKIRGLKVIPYQ</sequence>
<gene>
    <name evidence="8" type="ORF">IOK49_01830</name>
</gene>
<evidence type="ECO:0000256" key="6">
    <source>
        <dbReference type="ARBA" id="ARBA00038093"/>
    </source>
</evidence>
<dbReference type="InterPro" id="IPR029060">
    <property type="entry name" value="PIN-like_dom_sf"/>
</dbReference>
<dbReference type="GO" id="GO:0016787">
    <property type="term" value="F:hydrolase activity"/>
    <property type="evidence" value="ECO:0007669"/>
    <property type="project" value="UniProtKB-KW"/>
</dbReference>
<accession>A0A843A807</accession>
<keyword evidence="4" id="KW-0378">Hydrolase</keyword>